<reference evidence="1 2" key="1">
    <citation type="journal article" date="2014" name="Genome Announc.">
        <title>Draft genome sequence of Sclerotinia borealis, a psychrophilic plant pathogenic fungus.</title>
        <authorList>
            <person name="Mardanov A.V."/>
            <person name="Beletsky A.V."/>
            <person name="Kadnikov V.V."/>
            <person name="Ignatov A.N."/>
            <person name="Ravin N.V."/>
        </authorList>
    </citation>
    <scope>NUCLEOTIDE SEQUENCE [LARGE SCALE GENOMIC DNA]</scope>
    <source>
        <strain evidence="2">F-4157</strain>
    </source>
</reference>
<organism evidence="1 2">
    <name type="scientific">Sclerotinia borealis (strain F-4128)</name>
    <dbReference type="NCBI Taxonomy" id="1432307"/>
    <lineage>
        <taxon>Eukaryota</taxon>
        <taxon>Fungi</taxon>
        <taxon>Dikarya</taxon>
        <taxon>Ascomycota</taxon>
        <taxon>Pezizomycotina</taxon>
        <taxon>Leotiomycetes</taxon>
        <taxon>Helotiales</taxon>
        <taxon>Sclerotiniaceae</taxon>
        <taxon>Sclerotinia</taxon>
    </lineage>
</organism>
<evidence type="ECO:0000313" key="2">
    <source>
        <dbReference type="Proteomes" id="UP000019487"/>
    </source>
</evidence>
<dbReference type="HOGENOM" id="CLU_1540993_0_0_1"/>
<dbReference type="AlphaFoldDB" id="W9CEU3"/>
<gene>
    <name evidence="1" type="ORF">SBOR_6555</name>
</gene>
<keyword evidence="2" id="KW-1185">Reference proteome</keyword>
<comment type="caution">
    <text evidence="1">The sequence shown here is derived from an EMBL/GenBank/DDBJ whole genome shotgun (WGS) entry which is preliminary data.</text>
</comment>
<sequence>MFFTNGDVMAASASSLLELAFLYFVVEQFRNDIQTISGYAARDRYRGHVSQRIHEEVRALHEGSRLGVGDNLHGIVGGLLDSSLREDIVLQDYWVLFGFLIQIIQVSGLRVIVVLNEALVRNFNGTHQSLRRRYSEIRKALGMLAFDIVEPTKSSVSFWQFSSGADSSGTGPAH</sequence>
<name>W9CEU3_SCLBF</name>
<dbReference type="OrthoDB" id="10637134at2759"/>
<dbReference type="EMBL" id="AYSA01000342">
    <property type="protein sequence ID" value="ESZ93080.1"/>
    <property type="molecule type" value="Genomic_DNA"/>
</dbReference>
<proteinExistence type="predicted"/>
<accession>W9CEU3</accession>
<evidence type="ECO:0000313" key="1">
    <source>
        <dbReference type="EMBL" id="ESZ93080.1"/>
    </source>
</evidence>
<dbReference type="Proteomes" id="UP000019487">
    <property type="component" value="Unassembled WGS sequence"/>
</dbReference>
<protein>
    <submittedName>
        <fullName evidence="1">Uncharacterized protein</fullName>
    </submittedName>
</protein>